<dbReference type="Proteomes" id="UP000445000">
    <property type="component" value="Unassembled WGS sequence"/>
</dbReference>
<dbReference type="PANTHER" id="PTHR44591">
    <property type="entry name" value="STRESS RESPONSE REGULATOR PROTEIN 1"/>
    <property type="match status" value="1"/>
</dbReference>
<evidence type="ECO:0000256" key="1">
    <source>
        <dbReference type="ARBA" id="ARBA00022553"/>
    </source>
</evidence>
<dbReference type="InterPro" id="IPR011006">
    <property type="entry name" value="CheY-like_superfamily"/>
</dbReference>
<evidence type="ECO:0000259" key="3">
    <source>
        <dbReference type="PROSITE" id="PS50110"/>
    </source>
</evidence>
<protein>
    <submittedName>
        <fullName evidence="4">Response regulator</fullName>
    </submittedName>
</protein>
<dbReference type="Gene3D" id="3.40.50.2300">
    <property type="match status" value="1"/>
</dbReference>
<dbReference type="AlphaFoldDB" id="A0A829YBD2"/>
<evidence type="ECO:0000313" key="5">
    <source>
        <dbReference type="Proteomes" id="UP000445000"/>
    </source>
</evidence>
<keyword evidence="1 2" id="KW-0597">Phosphoprotein</keyword>
<keyword evidence="5" id="KW-1185">Reference proteome</keyword>
<dbReference type="PANTHER" id="PTHR44591:SF24">
    <property type="entry name" value="PROTEIN-GLUTAMATE METHYLESTERASE_PROTEIN-GLUTAMINE GLUTAMINASE 1"/>
    <property type="match status" value="1"/>
</dbReference>
<accession>A0A829YBD2</accession>
<evidence type="ECO:0000313" key="4">
    <source>
        <dbReference type="EMBL" id="GFE80684.1"/>
    </source>
</evidence>
<feature type="modified residue" description="4-aspartylphosphate" evidence="2">
    <location>
        <position position="52"/>
    </location>
</feature>
<dbReference type="SMART" id="SM00448">
    <property type="entry name" value="REC"/>
    <property type="match status" value="1"/>
</dbReference>
<dbReference type="SUPFAM" id="SSF52172">
    <property type="entry name" value="CheY-like"/>
    <property type="match status" value="1"/>
</dbReference>
<proteinExistence type="predicted"/>
<evidence type="ECO:0000256" key="2">
    <source>
        <dbReference type="PROSITE-ProRule" id="PRU00169"/>
    </source>
</evidence>
<reference evidence="5" key="1">
    <citation type="submission" date="2020-01" db="EMBL/GenBank/DDBJ databases">
        <title>'Steroidobacter agaridevorans' sp. nov., agar-degrading bacteria isolated from rhizosphere soils.</title>
        <authorList>
            <person name="Ikenaga M."/>
            <person name="Kataoka M."/>
            <person name="Murouchi A."/>
            <person name="Katsuragi S."/>
            <person name="Sakai M."/>
        </authorList>
    </citation>
    <scope>NUCLEOTIDE SEQUENCE [LARGE SCALE GENOMIC DNA]</scope>
    <source>
        <strain evidence="5">YU21-B</strain>
    </source>
</reference>
<dbReference type="InterPro" id="IPR050595">
    <property type="entry name" value="Bact_response_regulator"/>
</dbReference>
<dbReference type="RefSeq" id="WP_202626741.1">
    <property type="nucleotide sequence ID" value="NZ_BLJN01000002.1"/>
</dbReference>
<dbReference type="Pfam" id="PF00072">
    <property type="entry name" value="Response_reg"/>
    <property type="match status" value="1"/>
</dbReference>
<comment type="caution">
    <text evidence="4">The sequence shown here is derived from an EMBL/GenBank/DDBJ whole genome shotgun (WGS) entry which is preliminary data.</text>
</comment>
<name>A0A829YBD2_9GAMM</name>
<dbReference type="InterPro" id="IPR001789">
    <property type="entry name" value="Sig_transdc_resp-reg_receiver"/>
</dbReference>
<dbReference type="PROSITE" id="PS50110">
    <property type="entry name" value="RESPONSE_REGULATORY"/>
    <property type="match status" value="1"/>
</dbReference>
<organism evidence="4 5">
    <name type="scientific">Steroidobacter agaridevorans</name>
    <dbReference type="NCBI Taxonomy" id="2695856"/>
    <lineage>
        <taxon>Bacteria</taxon>
        <taxon>Pseudomonadati</taxon>
        <taxon>Pseudomonadota</taxon>
        <taxon>Gammaproteobacteria</taxon>
        <taxon>Steroidobacterales</taxon>
        <taxon>Steroidobacteraceae</taxon>
        <taxon>Steroidobacter</taxon>
    </lineage>
</organism>
<dbReference type="GO" id="GO:0000160">
    <property type="term" value="P:phosphorelay signal transduction system"/>
    <property type="evidence" value="ECO:0007669"/>
    <property type="project" value="InterPro"/>
</dbReference>
<dbReference type="EMBL" id="BLJN01000002">
    <property type="protein sequence ID" value="GFE80684.1"/>
    <property type="molecule type" value="Genomic_DNA"/>
</dbReference>
<feature type="domain" description="Response regulatory" evidence="3">
    <location>
        <begin position="3"/>
        <end position="112"/>
    </location>
</feature>
<gene>
    <name evidence="4" type="ORF">GCM10011487_26840</name>
</gene>
<sequence length="120" mass="12798">MVRVLIVEDEALIAMLLEDLVQELGFDGHAYGTSNDALAALETLPFDVAILDVNLGTSLSYPVADALAARGIPFAFATGYGSGGVDRKYRGVTVMRKPIERGALKAVIEQLSPSPQHNPE</sequence>